<dbReference type="AlphaFoldDB" id="A0A1I8BDE4"/>
<proteinExistence type="predicted"/>
<dbReference type="WBParaSite" id="MhA1_Contig2058.frz3.gene3">
    <property type="protein sequence ID" value="MhA1_Contig2058.frz3.gene3"/>
    <property type="gene ID" value="MhA1_Contig2058.frz3.gene3"/>
</dbReference>
<evidence type="ECO:0000313" key="2">
    <source>
        <dbReference type="WBParaSite" id="MhA1_Contig2058.frz3.gene3"/>
    </source>
</evidence>
<organism evidence="1 2">
    <name type="scientific">Meloidogyne hapla</name>
    <name type="common">Root-knot nematode worm</name>
    <dbReference type="NCBI Taxonomy" id="6305"/>
    <lineage>
        <taxon>Eukaryota</taxon>
        <taxon>Metazoa</taxon>
        <taxon>Ecdysozoa</taxon>
        <taxon>Nematoda</taxon>
        <taxon>Chromadorea</taxon>
        <taxon>Rhabditida</taxon>
        <taxon>Tylenchina</taxon>
        <taxon>Tylenchomorpha</taxon>
        <taxon>Tylenchoidea</taxon>
        <taxon>Meloidogynidae</taxon>
        <taxon>Meloidogyninae</taxon>
        <taxon>Meloidogyne</taxon>
    </lineage>
</organism>
<protein>
    <submittedName>
        <fullName evidence="2">Uncharacterized protein</fullName>
    </submittedName>
</protein>
<evidence type="ECO:0000313" key="1">
    <source>
        <dbReference type="Proteomes" id="UP000095281"/>
    </source>
</evidence>
<dbReference type="InterPro" id="IPR043136">
    <property type="entry name" value="B30.2/SPRY_sf"/>
</dbReference>
<name>A0A1I8BDE4_MELHA</name>
<accession>A0A1I8BDE4</accession>
<dbReference type="Gene3D" id="2.60.120.920">
    <property type="match status" value="1"/>
</dbReference>
<reference evidence="2" key="1">
    <citation type="submission" date="2016-11" db="UniProtKB">
        <authorList>
            <consortium name="WormBaseParasite"/>
        </authorList>
    </citation>
    <scope>IDENTIFICATION</scope>
</reference>
<dbReference type="Proteomes" id="UP000095281">
    <property type="component" value="Unplaced"/>
</dbReference>
<sequence length="161" mass="18653">MFYFEVGFNELRNDNNYKPNEAVIGLHNLDESFVVKLFLEKTEKYSFCYFDTFLGEINLKDLLFNDGDVFGCALIIPPINSNKLPFIYFTKNGNMIGKAILLRDAEHVYELVPFVGIRSCSIFRTNFGADLFNRPFILKALNFANMEYYGIDDWGEANKSY</sequence>
<keyword evidence="1" id="KW-1185">Reference proteome</keyword>